<dbReference type="Proteomes" id="UP001251857">
    <property type="component" value="Unassembled WGS sequence"/>
</dbReference>
<feature type="transmembrane region" description="Helical" evidence="1">
    <location>
        <begin position="140"/>
        <end position="164"/>
    </location>
</feature>
<dbReference type="EMBL" id="JAVRIB010000004">
    <property type="protein sequence ID" value="MDT0634412.1"/>
    <property type="molecule type" value="Genomic_DNA"/>
</dbReference>
<feature type="transmembrane region" description="Helical" evidence="1">
    <location>
        <begin position="116"/>
        <end position="134"/>
    </location>
</feature>
<reference evidence="2 3" key="1">
    <citation type="submission" date="2023-09" db="EMBL/GenBank/DDBJ databases">
        <authorList>
            <person name="Rey-Velasco X."/>
        </authorList>
    </citation>
    <scope>NUCLEOTIDE SEQUENCE [LARGE SCALE GENOMIC DNA]</scope>
    <source>
        <strain evidence="2 3">W335</strain>
    </source>
</reference>
<keyword evidence="3" id="KW-1185">Reference proteome</keyword>
<gene>
    <name evidence="2" type="ORF">RM532_05520</name>
</gene>
<evidence type="ECO:0000313" key="3">
    <source>
        <dbReference type="Proteomes" id="UP001251857"/>
    </source>
</evidence>
<dbReference type="RefSeq" id="WP_311652176.1">
    <property type="nucleotide sequence ID" value="NZ_JAVRIB010000004.1"/>
</dbReference>
<dbReference type="PANTHER" id="PTHR43471">
    <property type="entry name" value="ABC TRANSPORTER PERMEASE"/>
    <property type="match status" value="1"/>
</dbReference>
<dbReference type="Pfam" id="PF12679">
    <property type="entry name" value="ABC2_membrane_2"/>
    <property type="match status" value="1"/>
</dbReference>
<comment type="caution">
    <text evidence="2">The sequence shown here is derived from an EMBL/GenBank/DDBJ whole genome shotgun (WGS) entry which is preliminary data.</text>
</comment>
<organism evidence="2 3">
    <name type="scientific">Spectribacter hydrogenoxidans</name>
    <dbReference type="NCBI Taxonomy" id="3075608"/>
    <lineage>
        <taxon>Bacteria</taxon>
        <taxon>Pseudomonadati</taxon>
        <taxon>Pseudomonadota</taxon>
        <taxon>Gammaproteobacteria</taxon>
        <taxon>Salinisphaerales</taxon>
        <taxon>Salinisphaeraceae</taxon>
        <taxon>Spectribacter</taxon>
    </lineage>
</organism>
<sequence length="256" mass="27764">MTSVWIIARQELARLFVSPLAWTMLAVVQLLLGLLFAMSLADLMLNPQRLGDYSGVSEVIGGGLFRFATIILLLVIPLLTMRLFAEERKAGTLDLLLASPVTLTGLVLGKFAGIQAFLTLMLGLTALMPLSLSLGTQLDLGMLAAGLLGLWLMMAAFAAAGIFISSLTREPTVAAIATFGLLLGIWLLHAVSFFDWQPAIMGMTLPLGDLARQLSLIGHYDNLLYGIFDTGDVAYYLIFCGLFLALTVQRLDMERH</sequence>
<name>A0ABU3BYN3_9GAMM</name>
<feature type="transmembrane region" description="Helical" evidence="1">
    <location>
        <begin position="173"/>
        <end position="194"/>
    </location>
</feature>
<feature type="transmembrane region" description="Helical" evidence="1">
    <location>
        <begin position="233"/>
        <end position="251"/>
    </location>
</feature>
<evidence type="ECO:0000313" key="2">
    <source>
        <dbReference type="EMBL" id="MDT0634412.1"/>
    </source>
</evidence>
<keyword evidence="1" id="KW-0812">Transmembrane</keyword>
<evidence type="ECO:0000256" key="1">
    <source>
        <dbReference type="SAM" id="Phobius"/>
    </source>
</evidence>
<keyword evidence="1" id="KW-1133">Transmembrane helix</keyword>
<proteinExistence type="predicted"/>
<protein>
    <submittedName>
        <fullName evidence="2">ABC transporter permease</fullName>
    </submittedName>
</protein>
<feature type="transmembrane region" description="Helical" evidence="1">
    <location>
        <begin position="20"/>
        <end position="43"/>
    </location>
</feature>
<keyword evidence="1" id="KW-0472">Membrane</keyword>
<accession>A0ABU3BYN3</accession>
<feature type="transmembrane region" description="Helical" evidence="1">
    <location>
        <begin position="64"/>
        <end position="84"/>
    </location>
</feature>